<dbReference type="EMBL" id="JAMFTS010000003">
    <property type="protein sequence ID" value="KAJ4779695.1"/>
    <property type="molecule type" value="Genomic_DNA"/>
</dbReference>
<dbReference type="Proteomes" id="UP001140206">
    <property type="component" value="Chromosome 3"/>
</dbReference>
<evidence type="ECO:0000313" key="8">
    <source>
        <dbReference type="EMBL" id="KAJ4779695.1"/>
    </source>
</evidence>
<feature type="chain" id="PRO_5044716299" evidence="4">
    <location>
        <begin position="21"/>
        <end position="362"/>
    </location>
</feature>
<keyword evidence="8" id="KW-0378">Hydrolase</keyword>
<dbReference type="InterPro" id="IPR039417">
    <property type="entry name" value="Peptidase_C1A_papain-like"/>
</dbReference>
<feature type="domain" description="Peptidase C1A papain C-terminal" evidence="5">
    <location>
        <begin position="131"/>
        <end position="343"/>
    </location>
</feature>
<accession>A0AAV8EHN2</accession>
<keyword evidence="8" id="KW-0645">Protease</keyword>
<dbReference type="SMART" id="SM00645">
    <property type="entry name" value="Pept_C1"/>
    <property type="match status" value="1"/>
</dbReference>
<dbReference type="InterPro" id="IPR038765">
    <property type="entry name" value="Papain-like_cys_pep_sf"/>
</dbReference>
<feature type="signal peptide" evidence="4">
    <location>
        <begin position="1"/>
        <end position="20"/>
    </location>
</feature>
<evidence type="ECO:0000313" key="7">
    <source>
        <dbReference type="EMBL" id="KAJ4772348.1"/>
    </source>
</evidence>
<dbReference type="SMART" id="SM00848">
    <property type="entry name" value="Inhibitor_I29"/>
    <property type="match status" value="1"/>
</dbReference>
<dbReference type="PROSITE" id="PS00640">
    <property type="entry name" value="THIOL_PROTEASE_ASN"/>
    <property type="match status" value="1"/>
</dbReference>
<organism evidence="8 10">
    <name type="scientific">Rhynchospora pubera</name>
    <dbReference type="NCBI Taxonomy" id="906938"/>
    <lineage>
        <taxon>Eukaryota</taxon>
        <taxon>Viridiplantae</taxon>
        <taxon>Streptophyta</taxon>
        <taxon>Embryophyta</taxon>
        <taxon>Tracheophyta</taxon>
        <taxon>Spermatophyta</taxon>
        <taxon>Magnoliopsida</taxon>
        <taxon>Liliopsida</taxon>
        <taxon>Poales</taxon>
        <taxon>Cyperaceae</taxon>
        <taxon>Cyperoideae</taxon>
        <taxon>Rhynchosporeae</taxon>
        <taxon>Rhynchospora</taxon>
    </lineage>
</organism>
<evidence type="ECO:0000256" key="3">
    <source>
        <dbReference type="ARBA" id="ARBA00023157"/>
    </source>
</evidence>
<dbReference type="InterPro" id="IPR025661">
    <property type="entry name" value="Pept_asp_AS"/>
</dbReference>
<comment type="similarity">
    <text evidence="1">Belongs to the peptidase C1 family.</text>
</comment>
<feature type="domain" description="Cathepsin propeptide inhibitor" evidence="6">
    <location>
        <begin position="40"/>
        <end position="95"/>
    </location>
</feature>
<dbReference type="Gene3D" id="3.90.70.10">
    <property type="entry name" value="Cysteine proteinases"/>
    <property type="match status" value="1"/>
</dbReference>
<dbReference type="Pfam" id="PF00112">
    <property type="entry name" value="Peptidase_C1"/>
    <property type="match status" value="1"/>
</dbReference>
<evidence type="ECO:0000313" key="10">
    <source>
        <dbReference type="Proteomes" id="UP001140206"/>
    </source>
</evidence>
<dbReference type="PANTHER" id="PTHR12411">
    <property type="entry name" value="CYSTEINE PROTEASE FAMILY C1-RELATED"/>
    <property type="match status" value="1"/>
</dbReference>
<keyword evidence="4" id="KW-0732">Signal</keyword>
<dbReference type="FunFam" id="3.90.70.10:FF:000204">
    <property type="entry name" value="Papain"/>
    <property type="match status" value="1"/>
</dbReference>
<protein>
    <submittedName>
        <fullName evidence="8">Cysteine protease</fullName>
    </submittedName>
</protein>
<dbReference type="SUPFAM" id="SSF54001">
    <property type="entry name" value="Cysteine proteinases"/>
    <property type="match status" value="1"/>
</dbReference>
<dbReference type="EMBL" id="JAMFTS010000003">
    <property type="protein sequence ID" value="KAJ4772348.1"/>
    <property type="molecule type" value="Genomic_DNA"/>
</dbReference>
<dbReference type="EMBL" id="JAMFTS010000001">
    <property type="protein sequence ID" value="KAJ4807745.1"/>
    <property type="molecule type" value="Genomic_DNA"/>
</dbReference>
<keyword evidence="10" id="KW-1185">Reference proteome</keyword>
<dbReference type="CDD" id="cd02248">
    <property type="entry name" value="Peptidase_C1A"/>
    <property type="match status" value="1"/>
</dbReference>
<dbReference type="InterPro" id="IPR013201">
    <property type="entry name" value="Prot_inhib_I29"/>
</dbReference>
<comment type="caution">
    <text evidence="8">The sequence shown here is derived from an EMBL/GenBank/DDBJ whole genome shotgun (WGS) entry which is preliminary data.</text>
</comment>
<keyword evidence="2" id="KW-0865">Zymogen</keyword>
<proteinExistence type="inferred from homology"/>
<evidence type="ECO:0000256" key="1">
    <source>
        <dbReference type="ARBA" id="ARBA00008455"/>
    </source>
</evidence>
<keyword evidence="3" id="KW-1015">Disulfide bond</keyword>
<reference evidence="8" key="1">
    <citation type="submission" date="2022-08" db="EMBL/GenBank/DDBJ databases">
        <authorList>
            <person name="Marques A."/>
        </authorList>
    </citation>
    <scope>NUCLEOTIDE SEQUENCE</scope>
    <source>
        <strain evidence="8">RhyPub2mFocal</strain>
        <tissue evidence="8">Leaves</tissue>
    </source>
</reference>
<evidence type="ECO:0000313" key="9">
    <source>
        <dbReference type="EMBL" id="KAJ4807745.1"/>
    </source>
</evidence>
<evidence type="ECO:0000259" key="5">
    <source>
        <dbReference type="SMART" id="SM00645"/>
    </source>
</evidence>
<dbReference type="Proteomes" id="UP001140206">
    <property type="component" value="Chromosome 1"/>
</dbReference>
<evidence type="ECO:0000256" key="4">
    <source>
        <dbReference type="SAM" id="SignalP"/>
    </source>
</evidence>
<dbReference type="AlphaFoldDB" id="A0AAV8EHN2"/>
<dbReference type="InterPro" id="IPR013128">
    <property type="entry name" value="Peptidase_C1A"/>
</dbReference>
<dbReference type="Pfam" id="PF08246">
    <property type="entry name" value="Inhibitor_I29"/>
    <property type="match status" value="1"/>
</dbReference>
<name>A0AAV8EHN2_9POAL</name>
<dbReference type="GO" id="GO:0006508">
    <property type="term" value="P:proteolysis"/>
    <property type="evidence" value="ECO:0007669"/>
    <property type="project" value="UniProtKB-KW"/>
</dbReference>
<gene>
    <name evidence="9" type="ORF">LUZ62_020311</name>
    <name evidence="7" type="ORF">LUZ62_056605</name>
    <name evidence="8" type="ORF">LUZ62_063952</name>
</gene>
<evidence type="ECO:0000259" key="6">
    <source>
        <dbReference type="SMART" id="SM00848"/>
    </source>
</evidence>
<dbReference type="InterPro" id="IPR000668">
    <property type="entry name" value="Peptidase_C1A_C"/>
</dbReference>
<evidence type="ECO:0000256" key="2">
    <source>
        <dbReference type="ARBA" id="ARBA00023145"/>
    </source>
</evidence>
<sequence length="362" mass="40233">MANYVFVIAIIIVALSAIQSTSITFTERDLETEESLKNLFEKWVAHHGLEKDLDNKAERFNIFKDNVKYIHEFNKQGHSYHLGLNQFGAMTNEEFRNMYAGGKIDRQRITRSRAIGGRYMYEKVEDDISITCFDWRQKGAVNPIKDQDQCDCGGTFSAVASVESMLFIRNVTEKLLSLSEQELVDCGFFTHGCSGASVNDSFVDIILKGLTTESDYPYTGKQGTCKSFIPVANISGVEFVTPNNRTAFTIAVHNQPISVAIDASSLSFQLYNGGIFDDESCGFNTTHAVTVVGYCNSIGGDNYWIVRNSWGTSWGEGGYIRIKSDVRYASGLCGILTDPSYPIPTNIPSPPTSTYHDSFSVE</sequence>
<dbReference type="GO" id="GO:0008234">
    <property type="term" value="F:cysteine-type peptidase activity"/>
    <property type="evidence" value="ECO:0007669"/>
    <property type="project" value="InterPro"/>
</dbReference>